<keyword evidence="3" id="KW-1185">Reference proteome</keyword>
<name>A0A4Y9ZIV4_9AGAM</name>
<feature type="region of interest" description="Disordered" evidence="1">
    <location>
        <begin position="67"/>
        <end position="164"/>
    </location>
</feature>
<gene>
    <name evidence="2" type="ORF">EWM64_g10623</name>
</gene>
<reference evidence="2 3" key="1">
    <citation type="submission" date="2019-02" db="EMBL/GenBank/DDBJ databases">
        <title>Genome sequencing of the rare red list fungi Hericium alpestre (H. flagellum).</title>
        <authorList>
            <person name="Buettner E."/>
            <person name="Kellner H."/>
        </authorList>
    </citation>
    <scope>NUCLEOTIDE SEQUENCE [LARGE SCALE GENOMIC DNA]</scope>
    <source>
        <strain evidence="2 3">DSM 108284</strain>
    </source>
</reference>
<dbReference type="Proteomes" id="UP000298061">
    <property type="component" value="Unassembled WGS sequence"/>
</dbReference>
<proteinExistence type="predicted"/>
<dbReference type="OrthoDB" id="3329998at2759"/>
<evidence type="ECO:0000313" key="3">
    <source>
        <dbReference type="Proteomes" id="UP000298061"/>
    </source>
</evidence>
<dbReference type="EMBL" id="SFCI01002919">
    <property type="protein sequence ID" value="TFY73389.1"/>
    <property type="molecule type" value="Genomic_DNA"/>
</dbReference>
<comment type="caution">
    <text evidence="2">The sequence shown here is derived from an EMBL/GenBank/DDBJ whole genome shotgun (WGS) entry which is preliminary data.</text>
</comment>
<protein>
    <submittedName>
        <fullName evidence="2">Uncharacterized protein</fullName>
    </submittedName>
</protein>
<organism evidence="2 3">
    <name type="scientific">Hericium alpestre</name>
    <dbReference type="NCBI Taxonomy" id="135208"/>
    <lineage>
        <taxon>Eukaryota</taxon>
        <taxon>Fungi</taxon>
        <taxon>Dikarya</taxon>
        <taxon>Basidiomycota</taxon>
        <taxon>Agaricomycotina</taxon>
        <taxon>Agaricomycetes</taxon>
        <taxon>Russulales</taxon>
        <taxon>Hericiaceae</taxon>
        <taxon>Hericium</taxon>
    </lineage>
</organism>
<sequence>MSLDIQNHLKSYLPQLSEQALFAFYKFKDDVIPSFLSEGNCFSLLLFVRPENWDSLAEKYAEQLSAKANSRAEQRTPSKPSMSRPASSQAQASSSNLQQGPPGDRPDLAPTAARPTGKRRQDDDTIQGQQPVADGRKESSPISKEVLPSATDADNGPPASEEEEAKPIFEEGDLIVPQLKWVGAFILTPDRTKFTREFLEALHFVIALRGLGVRASDPVFQPSGQEPDASSMLSLAVAEKAIKDFEKEQQDKKAPESISVTLSASVSESVQSEYVDPAATITRPRLSTDTLYTLRYRVVTWTSPVKPAVKPRRRAAKSGTGGAGPSKKRKLDQSGDAPTAQDQAAAGPSKKRVTKQGSGKGKERAH</sequence>
<evidence type="ECO:0000256" key="1">
    <source>
        <dbReference type="SAM" id="MobiDB-lite"/>
    </source>
</evidence>
<feature type="compositionally biased region" description="Low complexity" evidence="1">
    <location>
        <begin position="81"/>
        <end position="99"/>
    </location>
</feature>
<dbReference type="AlphaFoldDB" id="A0A4Y9ZIV4"/>
<accession>A0A4Y9ZIV4</accession>
<evidence type="ECO:0000313" key="2">
    <source>
        <dbReference type="EMBL" id="TFY73389.1"/>
    </source>
</evidence>
<feature type="region of interest" description="Disordered" evidence="1">
    <location>
        <begin position="309"/>
        <end position="366"/>
    </location>
</feature>